<proteinExistence type="inferred from homology"/>
<evidence type="ECO:0000256" key="1">
    <source>
        <dbReference type="ARBA" id="ARBA00001933"/>
    </source>
</evidence>
<sequence>MGGKKLHNHNNNNNGAVDTNSNNSNRNGTTTTTTTVKPPPVTLQQSPIINLDRGDPSVFEPYWRKNGGKCTITISGHDSLSYFSDPNSVCWYMEPELQEAIRRVHRVVGNAETEGCHVVAGTGSTVLFQAALYALSTSSSSVAAEPMKVVCAAPYYSQYKEQVELLQSRLYEWGGDAETFDGSAAPFIEVVTSPNNPDGSLREAAVANKTGNGKLIHDLAYYWPNYTPITRPADYDIMLFTLTKCTGHAGSRIGWALVKDVEVAKKMTTFMQITTIGVSKDSQLRAAKILDVVAEDCEQHAAGAFGYAGNDADKTFFGESRKLMAERWEKLREAVKDKKDVFTLPKYPKRYCNFSGRYFQPAPDVILYAAAFGWLECKEGCDASALMKAHNVLTRGGETFGVSSRYTRISMIGREEEFERFIERISGIQCVDEEDEEEEEEEEGFVVMNGNNGGDVIRLGNENSNSHGKWLEQVEVQ</sequence>
<dbReference type="InterPro" id="IPR015424">
    <property type="entry name" value="PyrdxlP-dep_Trfase"/>
</dbReference>
<comment type="caution">
    <text evidence="8">The sequence shown here is derived from an EMBL/GenBank/DDBJ whole genome shotgun (WGS) entry which is preliminary data.</text>
</comment>
<dbReference type="Gene3D" id="3.90.1150.10">
    <property type="entry name" value="Aspartate Aminotransferase, domain 1"/>
    <property type="match status" value="1"/>
</dbReference>
<feature type="region of interest" description="Disordered" evidence="6">
    <location>
        <begin position="450"/>
        <end position="477"/>
    </location>
</feature>
<keyword evidence="5" id="KW-0663">Pyridoxal phosphate</keyword>
<feature type="domain" description="Alliinase C-terminal" evidence="7">
    <location>
        <begin position="49"/>
        <end position="427"/>
    </location>
</feature>
<reference evidence="8" key="1">
    <citation type="submission" date="2022-08" db="EMBL/GenBank/DDBJ databases">
        <authorList>
            <person name="Gutierrez-Valencia J."/>
        </authorList>
    </citation>
    <scope>NUCLEOTIDE SEQUENCE</scope>
</reference>
<keyword evidence="4" id="KW-0032">Aminotransferase</keyword>
<keyword evidence="9" id="KW-1185">Reference proteome</keyword>
<comment type="cofactor">
    <cofactor evidence="1">
        <name>pyridoxal 5'-phosphate</name>
        <dbReference type="ChEBI" id="CHEBI:597326"/>
    </cofactor>
</comment>
<dbReference type="Pfam" id="PF04864">
    <property type="entry name" value="Alliinase_C"/>
    <property type="match status" value="1"/>
</dbReference>
<dbReference type="SUPFAM" id="SSF53383">
    <property type="entry name" value="PLP-dependent transferases"/>
    <property type="match status" value="1"/>
</dbReference>
<dbReference type="InterPro" id="IPR006948">
    <property type="entry name" value="Alliinase_C"/>
</dbReference>
<feature type="compositionally biased region" description="Low complexity" evidence="6">
    <location>
        <begin position="9"/>
        <end position="35"/>
    </location>
</feature>
<evidence type="ECO:0000256" key="3">
    <source>
        <dbReference type="ARBA" id="ARBA00011738"/>
    </source>
</evidence>
<dbReference type="InterPro" id="IPR015421">
    <property type="entry name" value="PyrdxlP-dep_Trfase_major"/>
</dbReference>
<name>A0AAV0NUQ1_9ROSI</name>
<dbReference type="CDD" id="cd00609">
    <property type="entry name" value="AAT_like"/>
    <property type="match status" value="1"/>
</dbReference>
<comment type="subunit">
    <text evidence="3">Homodimer.</text>
</comment>
<accession>A0AAV0NUQ1</accession>
<dbReference type="InterPro" id="IPR015422">
    <property type="entry name" value="PyrdxlP-dep_Trfase_small"/>
</dbReference>
<dbReference type="AlphaFoldDB" id="A0AAV0NUQ1"/>
<evidence type="ECO:0000313" key="8">
    <source>
        <dbReference type="EMBL" id="CAI0462479.1"/>
    </source>
</evidence>
<organism evidence="8 9">
    <name type="scientific">Linum tenue</name>
    <dbReference type="NCBI Taxonomy" id="586396"/>
    <lineage>
        <taxon>Eukaryota</taxon>
        <taxon>Viridiplantae</taxon>
        <taxon>Streptophyta</taxon>
        <taxon>Embryophyta</taxon>
        <taxon>Tracheophyta</taxon>
        <taxon>Spermatophyta</taxon>
        <taxon>Magnoliopsida</taxon>
        <taxon>eudicotyledons</taxon>
        <taxon>Gunneridae</taxon>
        <taxon>Pentapetalae</taxon>
        <taxon>rosids</taxon>
        <taxon>fabids</taxon>
        <taxon>Malpighiales</taxon>
        <taxon>Linaceae</taxon>
        <taxon>Linum</taxon>
    </lineage>
</organism>
<evidence type="ECO:0000256" key="6">
    <source>
        <dbReference type="SAM" id="MobiDB-lite"/>
    </source>
</evidence>
<evidence type="ECO:0000256" key="4">
    <source>
        <dbReference type="ARBA" id="ARBA00022576"/>
    </source>
</evidence>
<feature type="region of interest" description="Disordered" evidence="6">
    <location>
        <begin position="1"/>
        <end position="50"/>
    </location>
</feature>
<gene>
    <name evidence="8" type="ORF">LITE_LOCUS35371</name>
</gene>
<dbReference type="InterPro" id="IPR037029">
    <property type="entry name" value="Alliinase_N_sf"/>
</dbReference>
<comment type="similarity">
    <text evidence="2">Belongs to the alliinase family.</text>
</comment>
<evidence type="ECO:0000256" key="2">
    <source>
        <dbReference type="ARBA" id="ARBA00006312"/>
    </source>
</evidence>
<dbReference type="GO" id="GO:0008483">
    <property type="term" value="F:transaminase activity"/>
    <property type="evidence" value="ECO:0007669"/>
    <property type="project" value="UniProtKB-KW"/>
</dbReference>
<dbReference type="EMBL" id="CAMGYJ010000008">
    <property type="protein sequence ID" value="CAI0462479.1"/>
    <property type="molecule type" value="Genomic_DNA"/>
</dbReference>
<dbReference type="Gene3D" id="3.40.640.10">
    <property type="entry name" value="Type I PLP-dependent aspartate aminotransferase-like (Major domain)"/>
    <property type="match status" value="1"/>
</dbReference>
<dbReference type="GO" id="GO:0016846">
    <property type="term" value="F:carbon-sulfur lyase activity"/>
    <property type="evidence" value="ECO:0007669"/>
    <property type="project" value="InterPro"/>
</dbReference>
<evidence type="ECO:0000256" key="5">
    <source>
        <dbReference type="ARBA" id="ARBA00022898"/>
    </source>
</evidence>
<dbReference type="PANTHER" id="PTHR43795">
    <property type="entry name" value="BIFUNCTIONAL ASPARTATE AMINOTRANSFERASE AND GLUTAMATE/ASPARTATE-PREPHENATE AMINOTRANSFERASE-RELATED"/>
    <property type="match status" value="1"/>
</dbReference>
<dbReference type="Proteomes" id="UP001154282">
    <property type="component" value="Unassembled WGS sequence"/>
</dbReference>
<dbReference type="GO" id="GO:0006520">
    <property type="term" value="P:amino acid metabolic process"/>
    <property type="evidence" value="ECO:0007669"/>
    <property type="project" value="TreeGrafter"/>
</dbReference>
<evidence type="ECO:0000259" key="7">
    <source>
        <dbReference type="Pfam" id="PF04864"/>
    </source>
</evidence>
<dbReference type="InterPro" id="IPR050478">
    <property type="entry name" value="Ethylene_sulfur-biosynth"/>
</dbReference>
<keyword evidence="4" id="KW-0808">Transferase</keyword>
<evidence type="ECO:0000313" key="9">
    <source>
        <dbReference type="Proteomes" id="UP001154282"/>
    </source>
</evidence>
<protein>
    <recommendedName>
        <fullName evidence="7">Alliinase C-terminal domain-containing protein</fullName>
    </recommendedName>
</protein>
<dbReference type="Gene3D" id="2.10.25.30">
    <property type="entry name" value="EGF-like, alliinase"/>
    <property type="match status" value="1"/>
</dbReference>
<dbReference type="PANTHER" id="PTHR43795:SF15">
    <property type="entry name" value="TRYPTOPHAN AMINOTRANSFERASE-RELATED PROTEIN 1"/>
    <property type="match status" value="1"/>
</dbReference>